<sequence length="280" mass="29258">MPNRPNPPSGASYDQMMGIPQKPYKNAKIHWFLFSSKSELDEWMKAICSVLPPPPQSHQSQPQHHQPPQSAQYQPPPPQGYAPPSYAAPPGGYGPPSGGYPPPAPHSTGPPLGFENLTLGGAAAAPPPYTQPGPGVPQYGPPPPPPPSFPGALLYPAQYAPPIVAVPVAGYGQQQYYPQQQYYSQQPGYPLQAQGYQYQQSPQVMYTQGKHKKNKGGGMLGGSTGQMAAGLAGGALLGYGASRMMGGGWGLGHWGSWSSIGSFGSCGSFGSFGSFGSCGS</sequence>
<reference evidence="2 3" key="1">
    <citation type="submission" date="2019-01" db="EMBL/GenBank/DDBJ databases">
        <title>A draft genome assembly of the solar-powered sea slug Elysia chlorotica.</title>
        <authorList>
            <person name="Cai H."/>
            <person name="Li Q."/>
            <person name="Fang X."/>
            <person name="Li J."/>
            <person name="Curtis N.E."/>
            <person name="Altenburger A."/>
            <person name="Shibata T."/>
            <person name="Feng M."/>
            <person name="Maeda T."/>
            <person name="Schwartz J.A."/>
            <person name="Shigenobu S."/>
            <person name="Lundholm N."/>
            <person name="Nishiyama T."/>
            <person name="Yang H."/>
            <person name="Hasebe M."/>
            <person name="Li S."/>
            <person name="Pierce S.K."/>
            <person name="Wang J."/>
        </authorList>
    </citation>
    <scope>NUCLEOTIDE SEQUENCE [LARGE SCALE GENOMIC DNA]</scope>
    <source>
        <strain evidence="2">EC2010</strain>
        <tissue evidence="2">Whole organism of an adult</tissue>
    </source>
</reference>
<dbReference type="AlphaFoldDB" id="A0A3S1AUV6"/>
<evidence type="ECO:0000256" key="1">
    <source>
        <dbReference type="SAM" id="MobiDB-lite"/>
    </source>
</evidence>
<feature type="region of interest" description="Disordered" evidence="1">
    <location>
        <begin position="49"/>
        <end position="148"/>
    </location>
</feature>
<evidence type="ECO:0000313" key="3">
    <source>
        <dbReference type="Proteomes" id="UP000271974"/>
    </source>
</evidence>
<evidence type="ECO:0000313" key="2">
    <source>
        <dbReference type="EMBL" id="RUS72826.1"/>
    </source>
</evidence>
<name>A0A3S1AUV6_ELYCH</name>
<feature type="compositionally biased region" description="Low complexity" evidence="1">
    <location>
        <begin position="57"/>
        <end position="73"/>
    </location>
</feature>
<feature type="compositionally biased region" description="Pro residues" evidence="1">
    <location>
        <begin position="125"/>
        <end position="148"/>
    </location>
</feature>
<proteinExistence type="predicted"/>
<comment type="caution">
    <text evidence="2">The sequence shown here is derived from an EMBL/GenBank/DDBJ whole genome shotgun (WGS) entry which is preliminary data.</text>
</comment>
<dbReference type="OrthoDB" id="5914923at2759"/>
<keyword evidence="3" id="KW-1185">Reference proteome</keyword>
<dbReference type="Proteomes" id="UP000271974">
    <property type="component" value="Unassembled WGS sequence"/>
</dbReference>
<gene>
    <name evidence="2" type="ORF">EGW08_019419</name>
</gene>
<dbReference type="EMBL" id="RQTK01001013">
    <property type="protein sequence ID" value="RUS72826.1"/>
    <property type="molecule type" value="Genomic_DNA"/>
</dbReference>
<evidence type="ECO:0008006" key="4">
    <source>
        <dbReference type="Google" id="ProtNLM"/>
    </source>
</evidence>
<organism evidence="2 3">
    <name type="scientific">Elysia chlorotica</name>
    <name type="common">Eastern emerald elysia</name>
    <name type="synonym">Sea slug</name>
    <dbReference type="NCBI Taxonomy" id="188477"/>
    <lineage>
        <taxon>Eukaryota</taxon>
        <taxon>Metazoa</taxon>
        <taxon>Spiralia</taxon>
        <taxon>Lophotrochozoa</taxon>
        <taxon>Mollusca</taxon>
        <taxon>Gastropoda</taxon>
        <taxon>Heterobranchia</taxon>
        <taxon>Euthyneura</taxon>
        <taxon>Panpulmonata</taxon>
        <taxon>Sacoglossa</taxon>
        <taxon>Placobranchoidea</taxon>
        <taxon>Plakobranchidae</taxon>
        <taxon>Elysia</taxon>
    </lineage>
</organism>
<dbReference type="STRING" id="188477.A0A3S1AUV6"/>
<accession>A0A3S1AUV6</accession>
<protein>
    <recommendedName>
        <fullName evidence="4">PH domain-containing protein</fullName>
    </recommendedName>
</protein>